<comment type="similarity">
    <text evidence="1">Belongs to the dynein light chain Tctex-type family.</text>
</comment>
<dbReference type="Ensembl" id="ENSECRT00000012949.1">
    <property type="protein sequence ID" value="ENSECRP00000012732.1"/>
    <property type="gene ID" value="ENSECRG00000008500.1"/>
</dbReference>
<name>A0A8C4S7U5_ERPCA</name>
<reference evidence="3" key="2">
    <citation type="submission" date="2025-08" db="UniProtKB">
        <authorList>
            <consortium name="Ensembl"/>
        </authorList>
    </citation>
    <scope>IDENTIFICATION</scope>
</reference>
<dbReference type="PANTHER" id="PTHR21255">
    <property type="entry name" value="T-COMPLEX-ASSOCIATED-TESTIS-EXPRESSED 1/ DYNEIN LIGHT CHAIN"/>
    <property type="match status" value="1"/>
</dbReference>
<dbReference type="GO" id="GO:0045505">
    <property type="term" value="F:dynein intermediate chain binding"/>
    <property type="evidence" value="ECO:0007669"/>
    <property type="project" value="TreeGrafter"/>
</dbReference>
<dbReference type="GeneTree" id="ENSGT00940000162474"/>
<dbReference type="InterPro" id="IPR005334">
    <property type="entry name" value="Tctex-1-like"/>
</dbReference>
<protein>
    <recommendedName>
        <fullName evidence="5">Dynein light chain</fullName>
    </recommendedName>
</protein>
<organism evidence="3 4">
    <name type="scientific">Erpetoichthys calabaricus</name>
    <name type="common">Rope fish</name>
    <name type="synonym">Calamoichthys calabaricus</name>
    <dbReference type="NCBI Taxonomy" id="27687"/>
    <lineage>
        <taxon>Eukaryota</taxon>
        <taxon>Metazoa</taxon>
        <taxon>Chordata</taxon>
        <taxon>Craniata</taxon>
        <taxon>Vertebrata</taxon>
        <taxon>Euteleostomi</taxon>
        <taxon>Actinopterygii</taxon>
        <taxon>Polypteriformes</taxon>
        <taxon>Polypteridae</taxon>
        <taxon>Erpetoichthys</taxon>
    </lineage>
</organism>
<evidence type="ECO:0000256" key="1">
    <source>
        <dbReference type="ARBA" id="ARBA00005361"/>
    </source>
</evidence>
<dbReference type="Proteomes" id="UP000694620">
    <property type="component" value="Chromosome 10"/>
</dbReference>
<dbReference type="PANTHER" id="PTHR21255:SF7">
    <property type="entry name" value="DYNEIN LIGHT CHAIN TCTEX-TYPE PROTEIN 2B"/>
    <property type="match status" value="1"/>
</dbReference>
<sequence length="158" mass="17439">CLRQPKTRQALAGTAARRPQDIKRRHVGGHRKQRDRGAEVGAGGAGHLPPAERRFSAERTRAAVMPLLEERLRGVEYEADGSSALALELAERIKTAVRALYHERYKIVCFVVLGSVPRAEVRCCSRGMWSGAADGFVECAFQNGSLYALCVVYAVYHE</sequence>
<proteinExistence type="inferred from homology"/>
<evidence type="ECO:0000313" key="3">
    <source>
        <dbReference type="Ensembl" id="ENSECRP00000012732.1"/>
    </source>
</evidence>
<reference evidence="3" key="3">
    <citation type="submission" date="2025-09" db="UniProtKB">
        <authorList>
            <consortium name="Ensembl"/>
        </authorList>
    </citation>
    <scope>IDENTIFICATION</scope>
</reference>
<dbReference type="GO" id="GO:0005868">
    <property type="term" value="C:cytoplasmic dynein complex"/>
    <property type="evidence" value="ECO:0007669"/>
    <property type="project" value="TreeGrafter"/>
</dbReference>
<evidence type="ECO:0008006" key="5">
    <source>
        <dbReference type="Google" id="ProtNLM"/>
    </source>
</evidence>
<dbReference type="GO" id="GO:0005737">
    <property type="term" value="C:cytoplasm"/>
    <property type="evidence" value="ECO:0007669"/>
    <property type="project" value="TreeGrafter"/>
</dbReference>
<dbReference type="InterPro" id="IPR038586">
    <property type="entry name" value="Tctex-1-like_sf"/>
</dbReference>
<dbReference type="Pfam" id="PF03645">
    <property type="entry name" value="Tctex-1"/>
    <property type="match status" value="1"/>
</dbReference>
<reference evidence="3" key="1">
    <citation type="submission" date="2021-06" db="EMBL/GenBank/DDBJ databases">
        <authorList>
            <consortium name="Wellcome Sanger Institute Data Sharing"/>
        </authorList>
    </citation>
    <scope>NUCLEOTIDE SEQUENCE [LARGE SCALE GENOMIC DNA]</scope>
</reference>
<feature type="region of interest" description="Disordered" evidence="2">
    <location>
        <begin position="1"/>
        <end position="52"/>
    </location>
</feature>
<dbReference type="Gene3D" id="3.30.1140.40">
    <property type="entry name" value="Tctex-1"/>
    <property type="match status" value="1"/>
</dbReference>
<dbReference type="GO" id="GO:0007018">
    <property type="term" value="P:microtubule-based movement"/>
    <property type="evidence" value="ECO:0007669"/>
    <property type="project" value="TreeGrafter"/>
</dbReference>
<evidence type="ECO:0000313" key="4">
    <source>
        <dbReference type="Proteomes" id="UP000694620"/>
    </source>
</evidence>
<dbReference type="AlphaFoldDB" id="A0A8C4S7U5"/>
<keyword evidence="4" id="KW-1185">Reference proteome</keyword>
<accession>A0A8C4S7U5</accession>
<feature type="compositionally biased region" description="Basic residues" evidence="2">
    <location>
        <begin position="23"/>
        <end position="34"/>
    </location>
</feature>
<evidence type="ECO:0000256" key="2">
    <source>
        <dbReference type="SAM" id="MobiDB-lite"/>
    </source>
</evidence>
<dbReference type="CDD" id="cd21451">
    <property type="entry name" value="DLC-like_TCTEX1D"/>
    <property type="match status" value="1"/>
</dbReference>